<dbReference type="Pfam" id="PF03572">
    <property type="entry name" value="Peptidase_S41"/>
    <property type="match status" value="1"/>
</dbReference>
<keyword evidence="3 5" id="KW-0378">Hydrolase</keyword>
<evidence type="ECO:0000256" key="1">
    <source>
        <dbReference type="ARBA" id="ARBA00009179"/>
    </source>
</evidence>
<dbReference type="InterPro" id="IPR005151">
    <property type="entry name" value="Tail-specific_protease"/>
</dbReference>
<feature type="domain" description="PDZ" evidence="7">
    <location>
        <begin position="97"/>
        <end position="178"/>
    </location>
</feature>
<keyword evidence="9" id="KW-1185">Reference proteome</keyword>
<evidence type="ECO:0000256" key="4">
    <source>
        <dbReference type="ARBA" id="ARBA00022825"/>
    </source>
</evidence>
<dbReference type="NCBIfam" id="TIGR00225">
    <property type="entry name" value="prc"/>
    <property type="match status" value="1"/>
</dbReference>
<dbReference type="FunFam" id="2.30.42.10:FF:000063">
    <property type="entry name" value="Peptidase, S41 family"/>
    <property type="match status" value="1"/>
</dbReference>
<organism evidence="8 9">
    <name type="scientific">Thermobacillus composti (strain DSM 18247 / JCM 13945 / KWC4)</name>
    <dbReference type="NCBI Taxonomy" id="717605"/>
    <lineage>
        <taxon>Bacteria</taxon>
        <taxon>Bacillati</taxon>
        <taxon>Bacillota</taxon>
        <taxon>Bacilli</taxon>
        <taxon>Bacillales</taxon>
        <taxon>Paenibacillaceae</taxon>
        <taxon>Thermobacillus</taxon>
    </lineage>
</organism>
<dbReference type="InterPro" id="IPR055210">
    <property type="entry name" value="CtpA/B_N"/>
</dbReference>
<dbReference type="HOGENOM" id="CLU_017295_3_0_9"/>
<dbReference type="InterPro" id="IPR001478">
    <property type="entry name" value="PDZ"/>
</dbReference>
<dbReference type="Pfam" id="PF22694">
    <property type="entry name" value="CtpB_N-like"/>
    <property type="match status" value="1"/>
</dbReference>
<dbReference type="GO" id="GO:0006508">
    <property type="term" value="P:proteolysis"/>
    <property type="evidence" value="ECO:0007669"/>
    <property type="project" value="UniProtKB-KW"/>
</dbReference>
<dbReference type="SUPFAM" id="SSF50156">
    <property type="entry name" value="PDZ domain-like"/>
    <property type="match status" value="1"/>
</dbReference>
<evidence type="ECO:0000259" key="7">
    <source>
        <dbReference type="PROSITE" id="PS50106"/>
    </source>
</evidence>
<name>L0EAX6_THECK</name>
<dbReference type="AlphaFoldDB" id="L0EAX6"/>
<keyword evidence="2 5" id="KW-0645">Protease</keyword>
<dbReference type="eggNOG" id="COG0793">
    <property type="taxonomic scope" value="Bacteria"/>
</dbReference>
<dbReference type="InterPro" id="IPR041489">
    <property type="entry name" value="PDZ_6"/>
</dbReference>
<dbReference type="InterPro" id="IPR004447">
    <property type="entry name" value="Peptidase_S41A"/>
</dbReference>
<evidence type="ECO:0000256" key="3">
    <source>
        <dbReference type="ARBA" id="ARBA00022801"/>
    </source>
</evidence>
<dbReference type="GO" id="GO:0008236">
    <property type="term" value="F:serine-type peptidase activity"/>
    <property type="evidence" value="ECO:0007669"/>
    <property type="project" value="UniProtKB-KW"/>
</dbReference>
<dbReference type="STRING" id="717605.Theco_0621"/>
<evidence type="ECO:0000313" key="9">
    <source>
        <dbReference type="Proteomes" id="UP000010795"/>
    </source>
</evidence>
<dbReference type="InterPro" id="IPR036365">
    <property type="entry name" value="PGBD-like_sf"/>
</dbReference>
<accession>L0EAX6</accession>
<dbReference type="Proteomes" id="UP000010795">
    <property type="component" value="Chromosome"/>
</dbReference>
<protein>
    <submittedName>
        <fullName evidence="8">C-terminal processing peptidase</fullName>
    </submittedName>
</protein>
<dbReference type="eggNOG" id="COG3409">
    <property type="taxonomic scope" value="Bacteria"/>
</dbReference>
<dbReference type="SUPFAM" id="SSF52096">
    <property type="entry name" value="ClpP/crotonase"/>
    <property type="match status" value="1"/>
</dbReference>
<feature type="transmembrane region" description="Helical" evidence="6">
    <location>
        <begin position="12"/>
        <end position="36"/>
    </location>
</feature>
<dbReference type="PROSITE" id="PS50106">
    <property type="entry name" value="PDZ"/>
    <property type="match status" value="1"/>
</dbReference>
<dbReference type="Gene3D" id="2.30.42.10">
    <property type="match status" value="1"/>
</dbReference>
<dbReference type="SMART" id="SM00245">
    <property type="entry name" value="TSPc"/>
    <property type="match status" value="1"/>
</dbReference>
<dbReference type="PANTHER" id="PTHR32060:SF30">
    <property type="entry name" value="CARBOXY-TERMINAL PROCESSING PROTEASE CTPA"/>
    <property type="match status" value="1"/>
</dbReference>
<dbReference type="Gene3D" id="1.10.101.10">
    <property type="entry name" value="PGBD-like superfamily/PGBD"/>
    <property type="match status" value="1"/>
</dbReference>
<keyword evidence="6" id="KW-0812">Transmembrane</keyword>
<dbReference type="CDD" id="cd07560">
    <property type="entry name" value="Peptidase_S41_CPP"/>
    <property type="match status" value="1"/>
</dbReference>
<dbReference type="Gene3D" id="3.30.750.44">
    <property type="match status" value="1"/>
</dbReference>
<dbReference type="EMBL" id="CP003255">
    <property type="protein sequence ID" value="AGA56831.1"/>
    <property type="molecule type" value="Genomic_DNA"/>
</dbReference>
<dbReference type="GO" id="GO:0030288">
    <property type="term" value="C:outer membrane-bounded periplasmic space"/>
    <property type="evidence" value="ECO:0007669"/>
    <property type="project" value="TreeGrafter"/>
</dbReference>
<evidence type="ECO:0000313" key="8">
    <source>
        <dbReference type="EMBL" id="AGA56831.1"/>
    </source>
</evidence>
<sequence>METDSKMKRRGAGLLVVLAVLLVTVAAGFLAGRWWMMERYPMLKDPAFANLDYTYREIMSDYLYGADSSELIHGAAKGMAASLRDPYSAYYAGEEGKEYVQRYDDHIVGIGVEIREEDGEFVVTSAYKGAPADEAGIRKDDVIVAVDGVSMKGKSMQELVSRTRGEVGTKVTITIRRDGLTEPFDVTLVREEIPVTTVYAEMLEDGIGKVQITRFAEGTGKEFGKAVDELLAQGMRGLLLDLRSNPGGLLSSTLEVASRLIPKDKVILEVVYKDEKRRITYTSTQSKAWDKPITVLIDESSASSAEVLAAALRDSAGAKLVGMKTFGKGVVQMFRPLKDGSVLKLTESEWVTPSGGRINNVGIEPHVAVELPDYASLPALPTDEVLKVGSLGQDVRTAERMLEAVGYDPGEPEGIYDERTAAAVERFQRDERLTPTGTISGRTAFKLMDRLRTKLKEEDPQLKEAVRTLRGMIEGK</sequence>
<dbReference type="Pfam" id="PF01471">
    <property type="entry name" value="PG_binding_1"/>
    <property type="match status" value="1"/>
</dbReference>
<dbReference type="SMART" id="SM00228">
    <property type="entry name" value="PDZ"/>
    <property type="match status" value="1"/>
</dbReference>
<evidence type="ECO:0000256" key="2">
    <source>
        <dbReference type="ARBA" id="ARBA00022670"/>
    </source>
</evidence>
<evidence type="ECO:0000256" key="6">
    <source>
        <dbReference type="SAM" id="Phobius"/>
    </source>
</evidence>
<dbReference type="CDD" id="cd06782">
    <property type="entry name" value="cpPDZ_CPP-like"/>
    <property type="match status" value="1"/>
</dbReference>
<dbReference type="GO" id="GO:0004175">
    <property type="term" value="F:endopeptidase activity"/>
    <property type="evidence" value="ECO:0007669"/>
    <property type="project" value="TreeGrafter"/>
</dbReference>
<evidence type="ECO:0000256" key="5">
    <source>
        <dbReference type="RuleBase" id="RU004404"/>
    </source>
</evidence>
<dbReference type="PANTHER" id="PTHR32060">
    <property type="entry name" value="TAIL-SPECIFIC PROTEASE"/>
    <property type="match status" value="1"/>
</dbReference>
<dbReference type="InterPro" id="IPR036366">
    <property type="entry name" value="PGBDSf"/>
</dbReference>
<dbReference type="InterPro" id="IPR029045">
    <property type="entry name" value="ClpP/crotonase-like_dom_sf"/>
</dbReference>
<reference evidence="9" key="1">
    <citation type="submission" date="2012-01" db="EMBL/GenBank/DDBJ databases">
        <title>Complete sequence of chromosome of Thermobacillus composti KWC4.</title>
        <authorList>
            <person name="Lucas S."/>
            <person name="Han J."/>
            <person name="Lapidus A."/>
            <person name="Cheng J.-F."/>
            <person name="Goodwin L."/>
            <person name="Pitluck S."/>
            <person name="Peters L."/>
            <person name="Ovchinnikova G."/>
            <person name="Teshima H."/>
            <person name="Detter J.C."/>
            <person name="Han C."/>
            <person name="Tapia R."/>
            <person name="Land M."/>
            <person name="Hauser L."/>
            <person name="Kyrpides N."/>
            <person name="Ivanova N."/>
            <person name="Pagani I."/>
            <person name="Anderson I."/>
            <person name="Woyke T."/>
        </authorList>
    </citation>
    <scope>NUCLEOTIDE SEQUENCE [LARGE SCALE GENOMIC DNA]</scope>
    <source>
        <strain evidence="9">DSM 18247 / JCM 13945 / KWC4</strain>
    </source>
</reference>
<dbReference type="SUPFAM" id="SSF47090">
    <property type="entry name" value="PGBD-like"/>
    <property type="match status" value="1"/>
</dbReference>
<gene>
    <name evidence="8" type="ordered locus">Theco_0621</name>
</gene>
<dbReference type="KEGG" id="tco:Theco_0621"/>
<dbReference type="InterPro" id="IPR002477">
    <property type="entry name" value="Peptidoglycan-bd-like"/>
</dbReference>
<proteinExistence type="inferred from homology"/>
<keyword evidence="6" id="KW-0472">Membrane</keyword>
<keyword evidence="4 5" id="KW-0720">Serine protease</keyword>
<keyword evidence="6" id="KW-1133">Transmembrane helix</keyword>
<dbReference type="Pfam" id="PF17820">
    <property type="entry name" value="PDZ_6"/>
    <property type="match status" value="1"/>
</dbReference>
<dbReference type="InterPro" id="IPR036034">
    <property type="entry name" value="PDZ_sf"/>
</dbReference>
<comment type="similarity">
    <text evidence="1 5">Belongs to the peptidase S41A family.</text>
</comment>
<dbReference type="GO" id="GO:0007165">
    <property type="term" value="P:signal transduction"/>
    <property type="evidence" value="ECO:0007669"/>
    <property type="project" value="TreeGrafter"/>
</dbReference>
<dbReference type="Gene3D" id="3.90.226.10">
    <property type="entry name" value="2-enoyl-CoA Hydratase, Chain A, domain 1"/>
    <property type="match status" value="1"/>
</dbReference>